<dbReference type="RefSeq" id="WP_211852894.1">
    <property type="nucleotide sequence ID" value="NZ_JAAGBB010000013.1"/>
</dbReference>
<dbReference type="EMBL" id="JAAGBB010000013">
    <property type="protein sequence ID" value="MBR0665225.1"/>
    <property type="molecule type" value="Genomic_DNA"/>
</dbReference>
<proteinExistence type="predicted"/>
<protein>
    <submittedName>
        <fullName evidence="1">Uncharacterized protein</fullName>
    </submittedName>
</protein>
<comment type="caution">
    <text evidence="1">The sequence shown here is derived from an EMBL/GenBank/DDBJ whole genome shotgun (WGS) entry which is preliminary data.</text>
</comment>
<evidence type="ECO:0000313" key="1">
    <source>
        <dbReference type="EMBL" id="MBR0665225.1"/>
    </source>
</evidence>
<accession>A0ABS5EY40</accession>
<dbReference type="Proteomes" id="UP001196870">
    <property type="component" value="Unassembled WGS sequence"/>
</dbReference>
<evidence type="ECO:0000313" key="2">
    <source>
        <dbReference type="Proteomes" id="UP001196870"/>
    </source>
</evidence>
<keyword evidence="2" id="KW-1185">Reference proteome</keyword>
<name>A0ABS5EY40_9PROT</name>
<gene>
    <name evidence="1" type="ORF">GXW71_12745</name>
</gene>
<sequence>MIPTNVATGYAPPAHARPVPWWGETGWAMAAEEAVDRFDRPLTALVEAVRHAHDIGERPDFAAARRRLARIEARLVDQLQDLGITFDSRAHAALEMARGKARATQEWLAAMAAQPLPEPGLADAVIVPTRRAAGAR</sequence>
<organism evidence="1 2">
    <name type="scientific">Plastoroseomonas hellenica</name>
    <dbReference type="NCBI Taxonomy" id="2687306"/>
    <lineage>
        <taxon>Bacteria</taxon>
        <taxon>Pseudomonadati</taxon>
        <taxon>Pseudomonadota</taxon>
        <taxon>Alphaproteobacteria</taxon>
        <taxon>Acetobacterales</taxon>
        <taxon>Acetobacteraceae</taxon>
        <taxon>Plastoroseomonas</taxon>
    </lineage>
</organism>
<reference evidence="2" key="1">
    <citation type="journal article" date="2021" name="Syst. Appl. Microbiol.">
        <title>Roseomonas hellenica sp. nov., isolated from roots of wild-growing Alkanna tinctoria.</title>
        <authorList>
            <person name="Rat A."/>
            <person name="Naranjo H.D."/>
            <person name="Lebbe L."/>
            <person name="Cnockaert M."/>
            <person name="Krigas N."/>
            <person name="Grigoriadou K."/>
            <person name="Maloupa E."/>
            <person name="Willems A."/>
        </authorList>
    </citation>
    <scope>NUCLEOTIDE SEQUENCE [LARGE SCALE GENOMIC DNA]</scope>
    <source>
        <strain evidence="2">LMG 31523</strain>
    </source>
</reference>